<dbReference type="InterPro" id="IPR040676">
    <property type="entry name" value="DUF5641"/>
</dbReference>
<feature type="region of interest" description="Disordered" evidence="1">
    <location>
        <begin position="542"/>
        <end position="621"/>
    </location>
</feature>
<dbReference type="PANTHER" id="PTHR19229:SF209">
    <property type="entry name" value="ATP-BINDING CASSETTE SUB-FAMILY A MEMBER 5 ISOFORM X1"/>
    <property type="match status" value="1"/>
</dbReference>
<evidence type="ECO:0000313" key="3">
    <source>
        <dbReference type="EMBL" id="GBP64681.1"/>
    </source>
</evidence>
<evidence type="ECO:0000313" key="4">
    <source>
        <dbReference type="Proteomes" id="UP000299102"/>
    </source>
</evidence>
<dbReference type="GO" id="GO:0005524">
    <property type="term" value="F:ATP binding"/>
    <property type="evidence" value="ECO:0007669"/>
    <property type="project" value="UniProtKB-KW"/>
</dbReference>
<keyword evidence="3" id="KW-0547">Nucleotide-binding</keyword>
<dbReference type="STRING" id="151549.A0A4C1XLN6"/>
<dbReference type="GO" id="GO:0016020">
    <property type="term" value="C:membrane"/>
    <property type="evidence" value="ECO:0007669"/>
    <property type="project" value="InterPro"/>
</dbReference>
<dbReference type="GO" id="GO:0005319">
    <property type="term" value="F:lipid transporter activity"/>
    <property type="evidence" value="ECO:0007669"/>
    <property type="project" value="TreeGrafter"/>
</dbReference>
<evidence type="ECO:0000256" key="1">
    <source>
        <dbReference type="SAM" id="MobiDB-lite"/>
    </source>
</evidence>
<feature type="region of interest" description="Disordered" evidence="1">
    <location>
        <begin position="24"/>
        <end position="98"/>
    </location>
</feature>
<dbReference type="InterPro" id="IPR003439">
    <property type="entry name" value="ABC_transporter-like_ATP-bd"/>
</dbReference>
<feature type="domain" description="ABC transporter" evidence="2">
    <location>
        <begin position="260"/>
        <end position="526"/>
    </location>
</feature>
<dbReference type="Pfam" id="PF18701">
    <property type="entry name" value="DUF5641"/>
    <property type="match status" value="1"/>
</dbReference>
<dbReference type="InterPro" id="IPR026082">
    <property type="entry name" value="ABCA"/>
</dbReference>
<comment type="caution">
    <text evidence="3">The sequence shown here is derived from an EMBL/GenBank/DDBJ whole genome shotgun (WGS) entry which is preliminary data.</text>
</comment>
<proteinExistence type="predicted"/>
<dbReference type="PANTHER" id="PTHR19229">
    <property type="entry name" value="ATP-BINDING CASSETTE TRANSPORTER SUBFAMILY A ABCA"/>
    <property type="match status" value="1"/>
</dbReference>
<dbReference type="OrthoDB" id="8061355at2759"/>
<feature type="region of interest" description="Disordered" evidence="1">
    <location>
        <begin position="114"/>
        <end position="134"/>
    </location>
</feature>
<keyword evidence="3" id="KW-0067">ATP-binding</keyword>
<name>A0A4C1XLN6_EUMVA</name>
<dbReference type="AlphaFoldDB" id="A0A4C1XLN6"/>
<dbReference type="Proteomes" id="UP000299102">
    <property type="component" value="Unassembled WGS sequence"/>
</dbReference>
<dbReference type="EMBL" id="BGZK01000905">
    <property type="protein sequence ID" value="GBP64681.1"/>
    <property type="molecule type" value="Genomic_DNA"/>
</dbReference>
<feature type="compositionally biased region" description="Acidic residues" evidence="1">
    <location>
        <begin position="574"/>
        <end position="588"/>
    </location>
</feature>
<dbReference type="PROSITE" id="PS50893">
    <property type="entry name" value="ABC_TRANSPORTER_2"/>
    <property type="match status" value="1"/>
</dbReference>
<dbReference type="Pfam" id="PF00005">
    <property type="entry name" value="ABC_tran"/>
    <property type="match status" value="1"/>
</dbReference>
<dbReference type="GO" id="GO:0016887">
    <property type="term" value="F:ATP hydrolysis activity"/>
    <property type="evidence" value="ECO:0007669"/>
    <property type="project" value="InterPro"/>
</dbReference>
<dbReference type="InterPro" id="IPR027417">
    <property type="entry name" value="P-loop_NTPase"/>
</dbReference>
<sequence>MERTFWSYLFCGVAHAGVNSLRRQLTPGSGPQRTPWRGAAEPDASSPGPSRLPRVPVQTSPQTPPAQAVEVAPDAHGGQRRPSCCPTPRAYHGADGGAPARTSWDQLLQLRTDASGGLSPIGKTTLTRARRRRRRRRGQRLADMCCFGCCCWIAGACWLDAVGVHRHPTGNGRLRAWIKLCPRAPVNRRFTTWYPHPPLSAYEAEHIVDSRPLTEVDIEPAEAEGLTPNHFLIGRSCGATAAGHFDDNVLLGPANWRTCQRLADHFWQRWLREYLPNLVPRWARGDPICRAPAEGDIVLIVDPSSPRYSWPRGRIKKTYSGPDNQVRVVDVETTGGVLRGSTSKIVVLVSSEATAVPCPEKSVEPEACTREEKQPEVRAYAAIAEIADTNAVSVRVAQNWLKSFQIVDAYLNGLQIMEHASKNADECSGGTRRKLSFALAMVGNPRVVLLDEPSTGMDPRSKRFLWDTILASFQVKKGAILTTHSMEEADALCSRVGIMVKGGLRCIGSTQHLKNLYGAGYTLEMKIGQNNNKTTMLENELSLSPSPLRSAENSPSLEEADEGGDVTALADTSGDTEGEAEAEAEAEAVDVSIRTPLVASTPPARRSPHHRRQDTDGGGAGSEAAVALVASLFPSAVLEESFAERLVFSVPQSAVSSLARCFQQIEDGEMEYLMLLQILSYEGTAKEPRHRRNDIRDRRQSAITETAKERLNIVEYSFSQTTLEQVFLKFAQSESVEPTSDQDH</sequence>
<accession>A0A4C1XLN6</accession>
<keyword evidence="4" id="KW-1185">Reference proteome</keyword>
<dbReference type="SUPFAM" id="SSF52540">
    <property type="entry name" value="P-loop containing nucleoside triphosphate hydrolases"/>
    <property type="match status" value="1"/>
</dbReference>
<reference evidence="3 4" key="1">
    <citation type="journal article" date="2019" name="Commun. Biol.">
        <title>The bagworm genome reveals a unique fibroin gene that provides high tensile strength.</title>
        <authorList>
            <person name="Kono N."/>
            <person name="Nakamura H."/>
            <person name="Ohtoshi R."/>
            <person name="Tomita M."/>
            <person name="Numata K."/>
            <person name="Arakawa K."/>
        </authorList>
    </citation>
    <scope>NUCLEOTIDE SEQUENCE [LARGE SCALE GENOMIC DNA]</scope>
</reference>
<protein>
    <submittedName>
        <fullName evidence="3">ATP-binding cassette sub-family A member 5</fullName>
    </submittedName>
</protein>
<evidence type="ECO:0000259" key="2">
    <source>
        <dbReference type="PROSITE" id="PS50893"/>
    </source>
</evidence>
<gene>
    <name evidence="3" type="primary">Abca5</name>
    <name evidence="3" type="ORF">EVAR_47697_1</name>
</gene>
<dbReference type="Gene3D" id="3.40.50.300">
    <property type="entry name" value="P-loop containing nucleotide triphosphate hydrolases"/>
    <property type="match status" value="1"/>
</dbReference>
<organism evidence="3 4">
    <name type="scientific">Eumeta variegata</name>
    <name type="common">Bagworm moth</name>
    <name type="synonym">Eumeta japonica</name>
    <dbReference type="NCBI Taxonomy" id="151549"/>
    <lineage>
        <taxon>Eukaryota</taxon>
        <taxon>Metazoa</taxon>
        <taxon>Ecdysozoa</taxon>
        <taxon>Arthropoda</taxon>
        <taxon>Hexapoda</taxon>
        <taxon>Insecta</taxon>
        <taxon>Pterygota</taxon>
        <taxon>Neoptera</taxon>
        <taxon>Endopterygota</taxon>
        <taxon>Lepidoptera</taxon>
        <taxon>Glossata</taxon>
        <taxon>Ditrysia</taxon>
        <taxon>Tineoidea</taxon>
        <taxon>Psychidae</taxon>
        <taxon>Oiketicinae</taxon>
        <taxon>Eumeta</taxon>
    </lineage>
</organism>
<dbReference type="GO" id="GO:0140359">
    <property type="term" value="F:ABC-type transporter activity"/>
    <property type="evidence" value="ECO:0007669"/>
    <property type="project" value="InterPro"/>
</dbReference>